<feature type="region of interest" description="Disordered" evidence="1">
    <location>
        <begin position="1"/>
        <end position="26"/>
    </location>
</feature>
<sequence>MSGERRPPAVPAAERPKRMNLLQGEQGGGPLAVKGTTARGILPLLAISPDPPNWKRTQLGPNWEDQERLPQIQRMFPAIYQVTFGPIPPSTPSLSCCQFAKRFAGRRGELVTKNEHASQRYLRIHPPLRLDLTFFFVCSLCRTRRYPRGQPMLYTSNALYR</sequence>
<gene>
    <name evidence="2" type="ORF">BJ554DRAFT_82</name>
</gene>
<protein>
    <submittedName>
        <fullName evidence="2">Uncharacterized protein</fullName>
    </submittedName>
</protein>
<accession>A0A8H7ZUD6</accession>
<dbReference type="Proteomes" id="UP000673691">
    <property type="component" value="Unassembled WGS sequence"/>
</dbReference>
<organism evidence="2 3">
    <name type="scientific">Olpidium bornovanus</name>
    <dbReference type="NCBI Taxonomy" id="278681"/>
    <lineage>
        <taxon>Eukaryota</taxon>
        <taxon>Fungi</taxon>
        <taxon>Fungi incertae sedis</taxon>
        <taxon>Olpidiomycota</taxon>
        <taxon>Olpidiomycotina</taxon>
        <taxon>Olpidiomycetes</taxon>
        <taxon>Olpidiales</taxon>
        <taxon>Olpidiaceae</taxon>
        <taxon>Olpidium</taxon>
    </lineage>
</organism>
<reference evidence="2 3" key="1">
    <citation type="journal article" name="Sci. Rep.">
        <title>Genome-scale phylogenetic analyses confirm Olpidium as the closest living zoosporic fungus to the non-flagellated, terrestrial fungi.</title>
        <authorList>
            <person name="Chang Y."/>
            <person name="Rochon D."/>
            <person name="Sekimoto S."/>
            <person name="Wang Y."/>
            <person name="Chovatia M."/>
            <person name="Sandor L."/>
            <person name="Salamov A."/>
            <person name="Grigoriev I.V."/>
            <person name="Stajich J.E."/>
            <person name="Spatafora J.W."/>
        </authorList>
    </citation>
    <scope>NUCLEOTIDE SEQUENCE [LARGE SCALE GENOMIC DNA]</scope>
    <source>
        <strain evidence="2">S191</strain>
    </source>
</reference>
<dbReference type="AlphaFoldDB" id="A0A8H7ZUD6"/>
<dbReference type="EMBL" id="JAEFCI010006729">
    <property type="protein sequence ID" value="KAG5459507.1"/>
    <property type="molecule type" value="Genomic_DNA"/>
</dbReference>
<evidence type="ECO:0000256" key="1">
    <source>
        <dbReference type="SAM" id="MobiDB-lite"/>
    </source>
</evidence>
<proteinExistence type="predicted"/>
<comment type="caution">
    <text evidence="2">The sequence shown here is derived from an EMBL/GenBank/DDBJ whole genome shotgun (WGS) entry which is preliminary data.</text>
</comment>
<evidence type="ECO:0000313" key="2">
    <source>
        <dbReference type="EMBL" id="KAG5459507.1"/>
    </source>
</evidence>
<keyword evidence="3" id="KW-1185">Reference proteome</keyword>
<evidence type="ECO:0000313" key="3">
    <source>
        <dbReference type="Proteomes" id="UP000673691"/>
    </source>
</evidence>
<name>A0A8H7ZUD6_9FUNG</name>